<proteinExistence type="predicted"/>
<dbReference type="InterPro" id="IPR006311">
    <property type="entry name" value="TAT_signal"/>
</dbReference>
<dbReference type="InterPro" id="IPR013830">
    <property type="entry name" value="SGNH_hydro"/>
</dbReference>
<dbReference type="STRING" id="1048205.AB852_16020"/>
<evidence type="ECO:0000313" key="3">
    <source>
        <dbReference type="EMBL" id="OKH94130.1"/>
    </source>
</evidence>
<dbReference type="RefSeq" id="WP_073788716.1">
    <property type="nucleotide sequence ID" value="NZ_LFBV01000003.1"/>
</dbReference>
<keyword evidence="4" id="KW-1185">Reference proteome</keyword>
<dbReference type="InterPro" id="IPR036514">
    <property type="entry name" value="SGNH_hydro_sf"/>
</dbReference>
<gene>
    <name evidence="3" type="ORF">AB852_16020</name>
</gene>
<evidence type="ECO:0000259" key="2">
    <source>
        <dbReference type="Pfam" id="PF13472"/>
    </source>
</evidence>
<dbReference type="Proteomes" id="UP000186455">
    <property type="component" value="Unassembled WGS sequence"/>
</dbReference>
<dbReference type="PANTHER" id="PTHR43784:SF2">
    <property type="entry name" value="GDSL-LIKE LIPASE_ACYLHYDROLASE, PUTATIVE (AFU_ORTHOLOGUE AFUA_2G00820)-RELATED"/>
    <property type="match status" value="1"/>
</dbReference>
<keyword evidence="1" id="KW-0732">Signal</keyword>
<dbReference type="Gene3D" id="3.40.50.1110">
    <property type="entry name" value="SGNH hydrolase"/>
    <property type="match status" value="1"/>
</dbReference>
<feature type="domain" description="SGNH hydrolase-type esterase" evidence="2">
    <location>
        <begin position="220"/>
        <end position="417"/>
    </location>
</feature>
<evidence type="ECO:0000256" key="1">
    <source>
        <dbReference type="SAM" id="SignalP"/>
    </source>
</evidence>
<dbReference type="EMBL" id="LFBV01000003">
    <property type="protein sequence ID" value="OKH94130.1"/>
    <property type="molecule type" value="Genomic_DNA"/>
</dbReference>
<feature type="signal peptide" evidence="1">
    <location>
        <begin position="1"/>
        <end position="29"/>
    </location>
</feature>
<reference evidence="3 4" key="1">
    <citation type="submission" date="2015-06" db="EMBL/GenBank/DDBJ databases">
        <title>Cloning and characterization of the uncialamcin biosynthetic gene cluster.</title>
        <authorList>
            <person name="Yan X."/>
            <person name="Huang T."/>
            <person name="Ge H."/>
            <person name="Shen B."/>
        </authorList>
    </citation>
    <scope>NUCLEOTIDE SEQUENCE [LARGE SCALE GENOMIC DNA]</scope>
    <source>
        <strain evidence="3 4">DCA2648</strain>
    </source>
</reference>
<accession>A0A1Q4V8R9</accession>
<name>A0A1Q4V8R9_9ACTN</name>
<dbReference type="PANTHER" id="PTHR43784">
    <property type="entry name" value="GDSL-LIKE LIPASE/ACYLHYDROLASE, PUTATIVE (AFU_ORTHOLOGUE AFUA_2G00820)-RELATED"/>
    <property type="match status" value="1"/>
</dbReference>
<organism evidence="3 4">
    <name type="scientific">Streptomyces uncialis</name>
    <dbReference type="NCBI Taxonomy" id="1048205"/>
    <lineage>
        <taxon>Bacteria</taxon>
        <taxon>Bacillati</taxon>
        <taxon>Actinomycetota</taxon>
        <taxon>Actinomycetes</taxon>
        <taxon>Kitasatosporales</taxon>
        <taxon>Streptomycetaceae</taxon>
        <taxon>Streptomyces</taxon>
    </lineage>
</organism>
<feature type="chain" id="PRO_5012637445" evidence="1">
    <location>
        <begin position="30"/>
        <end position="428"/>
    </location>
</feature>
<comment type="caution">
    <text evidence="3">The sequence shown here is derived from an EMBL/GenBank/DDBJ whole genome shotgun (WGS) entry which is preliminary data.</text>
</comment>
<sequence length="428" mass="45419">MRSRNRRIRLSALGIAAVVVATAAAPAPAAGSHSGTARESGWTRAWGAALHRPVAPLPGSWPNWAWDGFADQSVRQVVRVGAAGSEVRVEVSNRYGHKPLRLTRASVARAAEGASVRAGSVRELRFGGRSSAVVPVGEQWSSDPVRLPVRPLEKLTVTLHFAGGTGPVTYLEDGLTNAYRAAGDRTHHTSGDAFDETSQAHYLVRGVEVRGRRTEGAVVAFGDSITAGWGSTPGADRRYPDRLGERLLADGRRLSVVNSGISGNMLLTDSLCYGDKGTARFRDDALGLAGVRTAVVMLGVNDIGGGGLPDRGCGVRPIVSAKQLIEGHRKLIRAADRRGITLIGATLTPFKGYGPYYTPEKERVRDAVNHWLRTSGAYGAVVDLDRVLADRRPGHGDEMAPVFDSGDGLHPGDAGMDAIAQAVADHLR</sequence>
<dbReference type="SUPFAM" id="SSF52266">
    <property type="entry name" value="SGNH hydrolase"/>
    <property type="match status" value="1"/>
</dbReference>
<dbReference type="PROSITE" id="PS51318">
    <property type="entry name" value="TAT"/>
    <property type="match status" value="1"/>
</dbReference>
<dbReference type="AlphaFoldDB" id="A0A1Q4V8R9"/>
<dbReference type="CDD" id="cd01830">
    <property type="entry name" value="XynE_like"/>
    <property type="match status" value="1"/>
</dbReference>
<dbReference type="InterPro" id="IPR053140">
    <property type="entry name" value="GDSL_Rv0518-like"/>
</dbReference>
<protein>
    <submittedName>
        <fullName evidence="3">G-D-S-L family lipolytic protein</fullName>
    </submittedName>
</protein>
<evidence type="ECO:0000313" key="4">
    <source>
        <dbReference type="Proteomes" id="UP000186455"/>
    </source>
</evidence>
<dbReference type="Pfam" id="PF13472">
    <property type="entry name" value="Lipase_GDSL_2"/>
    <property type="match status" value="1"/>
</dbReference>